<dbReference type="Pfam" id="PF05016">
    <property type="entry name" value="ParE_toxin"/>
    <property type="match status" value="1"/>
</dbReference>
<dbReference type="STRING" id="1203610.HMPREF1536_01654"/>
<dbReference type="Gene3D" id="3.30.2310.20">
    <property type="entry name" value="RelE-like"/>
    <property type="match status" value="1"/>
</dbReference>
<dbReference type="EMBL" id="AQHW01000011">
    <property type="protein sequence ID" value="KKB57845.1"/>
    <property type="molecule type" value="Genomic_DNA"/>
</dbReference>
<reference evidence="3 4" key="1">
    <citation type="submission" date="2013-04" db="EMBL/GenBank/DDBJ databases">
        <title>The Genome Sequence of Parabacteroides gordonii DSM 23371.</title>
        <authorList>
            <consortium name="The Broad Institute Genomics Platform"/>
            <person name="Earl A."/>
            <person name="Ward D."/>
            <person name="Feldgarden M."/>
            <person name="Gevers D."/>
            <person name="Martens E."/>
            <person name="Sakamoto M."/>
            <person name="Benno Y."/>
            <person name="Suzuki N."/>
            <person name="Matsunaga N."/>
            <person name="Koshihara K."/>
            <person name="Seki M."/>
            <person name="Komiya H."/>
            <person name="Walker B."/>
            <person name="Young S."/>
            <person name="Zeng Q."/>
            <person name="Gargeya S."/>
            <person name="Fitzgerald M."/>
            <person name="Haas B."/>
            <person name="Abouelleil A."/>
            <person name="Allen A.W."/>
            <person name="Alvarado L."/>
            <person name="Arachchi H.M."/>
            <person name="Berlin A.M."/>
            <person name="Chapman S.B."/>
            <person name="Gainer-Dewar J."/>
            <person name="Goldberg J."/>
            <person name="Griggs A."/>
            <person name="Gujja S."/>
            <person name="Hansen M."/>
            <person name="Howarth C."/>
            <person name="Imamovic A."/>
            <person name="Ireland A."/>
            <person name="Larimer J."/>
            <person name="McCowan C."/>
            <person name="Murphy C."/>
            <person name="Pearson M."/>
            <person name="Poon T.W."/>
            <person name="Priest M."/>
            <person name="Roberts A."/>
            <person name="Saif S."/>
            <person name="Shea T."/>
            <person name="Sisk P."/>
            <person name="Sykes S."/>
            <person name="Wortman J."/>
            <person name="Nusbaum C."/>
            <person name="Birren B."/>
        </authorList>
    </citation>
    <scope>NUCLEOTIDE SEQUENCE [LARGE SCALE GENOMIC DNA]</scope>
    <source>
        <strain evidence="3 4">MS-1</strain>
    </source>
</reference>
<name>A0A0F5JJT0_9BACT</name>
<dbReference type="PATRIC" id="fig|1203610.3.peg.1696"/>
<comment type="similarity">
    <text evidence="1">Belongs to the RelE toxin family.</text>
</comment>
<evidence type="ECO:0008006" key="5">
    <source>
        <dbReference type="Google" id="ProtNLM"/>
    </source>
</evidence>
<dbReference type="PANTHER" id="PTHR33755">
    <property type="entry name" value="TOXIN PARE1-RELATED"/>
    <property type="match status" value="1"/>
</dbReference>
<evidence type="ECO:0000313" key="4">
    <source>
        <dbReference type="Proteomes" id="UP000033035"/>
    </source>
</evidence>
<dbReference type="InterPro" id="IPR051803">
    <property type="entry name" value="TA_system_RelE-like_toxin"/>
</dbReference>
<dbReference type="HOGENOM" id="CLU_147162_8_2_10"/>
<dbReference type="InterPro" id="IPR007712">
    <property type="entry name" value="RelE/ParE_toxin"/>
</dbReference>
<proteinExistence type="inferred from homology"/>
<keyword evidence="2" id="KW-1277">Toxin-antitoxin system</keyword>
<dbReference type="InterPro" id="IPR035093">
    <property type="entry name" value="RelE/ParE_toxin_dom_sf"/>
</dbReference>
<evidence type="ECO:0000256" key="1">
    <source>
        <dbReference type="ARBA" id="ARBA00006226"/>
    </source>
</evidence>
<comment type="caution">
    <text evidence="3">The sequence shown here is derived from an EMBL/GenBank/DDBJ whole genome shotgun (WGS) entry which is preliminary data.</text>
</comment>
<dbReference type="RefSeq" id="WP_028726543.1">
    <property type="nucleotide sequence ID" value="NZ_AUAE01000009.1"/>
</dbReference>
<dbReference type="SUPFAM" id="SSF143011">
    <property type="entry name" value="RelE-like"/>
    <property type="match status" value="1"/>
</dbReference>
<organism evidence="3 4">
    <name type="scientific">Parabacteroides gordonii MS-1 = DSM 23371</name>
    <dbReference type="NCBI Taxonomy" id="1203610"/>
    <lineage>
        <taxon>Bacteria</taxon>
        <taxon>Pseudomonadati</taxon>
        <taxon>Bacteroidota</taxon>
        <taxon>Bacteroidia</taxon>
        <taxon>Bacteroidales</taxon>
        <taxon>Tannerellaceae</taxon>
        <taxon>Parabacteroides</taxon>
    </lineage>
</organism>
<sequence length="104" mass="12310">MATEVVWTEPALDELNGIYTYYNEYKSEATAVKLFNAIVDASERLAIFPEMGGIEELLRDRQKCYRSMIESNYKIVYYIEKKNIYIASIWDCRQNPLRLLDRLK</sequence>
<evidence type="ECO:0000313" key="3">
    <source>
        <dbReference type="EMBL" id="KKB57845.1"/>
    </source>
</evidence>
<evidence type="ECO:0000256" key="2">
    <source>
        <dbReference type="ARBA" id="ARBA00022649"/>
    </source>
</evidence>
<keyword evidence="4" id="KW-1185">Reference proteome</keyword>
<gene>
    <name evidence="3" type="ORF">HMPREF1536_01654</name>
</gene>
<protein>
    <recommendedName>
        <fullName evidence="5">RelE/StbE family addiction module toxin</fullName>
    </recommendedName>
</protein>
<accession>A0A0F5JJT0</accession>
<dbReference type="AlphaFoldDB" id="A0A0F5JJT0"/>
<dbReference type="Proteomes" id="UP000033035">
    <property type="component" value="Unassembled WGS sequence"/>
</dbReference>